<accession>A0A645ADS4</accession>
<organism evidence="1">
    <name type="scientific">bioreactor metagenome</name>
    <dbReference type="NCBI Taxonomy" id="1076179"/>
    <lineage>
        <taxon>unclassified sequences</taxon>
        <taxon>metagenomes</taxon>
        <taxon>ecological metagenomes</taxon>
    </lineage>
</organism>
<sequence length="143" mass="15573">MRMRVFPSRWSELPSARTSSARSPVWVSCTVSLAKRCCSPVRATRPRISSAAVVCRRFLCRGLTCSSAPHRRWNWAYSSRCLAESSIQAANSFRCRGSAPASLRRRNQRAASSATGSSACALIGERSATGAGRGSAVFRWRSA</sequence>
<dbReference type="EMBL" id="VSSQ01012970">
    <property type="protein sequence ID" value="MPM50431.1"/>
    <property type="molecule type" value="Genomic_DNA"/>
</dbReference>
<reference evidence="1" key="1">
    <citation type="submission" date="2019-08" db="EMBL/GenBank/DDBJ databases">
        <authorList>
            <person name="Kucharzyk K."/>
            <person name="Murdoch R.W."/>
            <person name="Higgins S."/>
            <person name="Loffler F."/>
        </authorList>
    </citation>
    <scope>NUCLEOTIDE SEQUENCE</scope>
</reference>
<protein>
    <submittedName>
        <fullName evidence="1">Uncharacterized protein</fullName>
    </submittedName>
</protein>
<gene>
    <name evidence="1" type="ORF">SDC9_97170</name>
</gene>
<proteinExistence type="predicted"/>
<dbReference type="AlphaFoldDB" id="A0A645ADS4"/>
<comment type="caution">
    <text evidence="1">The sequence shown here is derived from an EMBL/GenBank/DDBJ whole genome shotgun (WGS) entry which is preliminary data.</text>
</comment>
<evidence type="ECO:0000313" key="1">
    <source>
        <dbReference type="EMBL" id="MPM50431.1"/>
    </source>
</evidence>
<name>A0A645ADS4_9ZZZZ</name>